<dbReference type="AlphaFoldDB" id="A0A9E7FJ48"/>
<protein>
    <submittedName>
        <fullName evidence="2">Uncharacterized protein</fullName>
    </submittedName>
</protein>
<proteinExistence type="predicted"/>
<evidence type="ECO:0000313" key="3">
    <source>
        <dbReference type="Proteomes" id="UP001055439"/>
    </source>
</evidence>
<reference evidence="2" key="1">
    <citation type="submission" date="2022-05" db="EMBL/GenBank/DDBJ databases">
        <title>The Musa troglodytarum L. genome provides insights into the mechanism of non-climacteric behaviour and enrichment of carotenoids.</title>
        <authorList>
            <person name="Wang J."/>
        </authorList>
    </citation>
    <scope>NUCLEOTIDE SEQUENCE</scope>
    <source>
        <tissue evidence="2">Leaf</tissue>
    </source>
</reference>
<accession>A0A9E7FJ48</accession>
<organism evidence="2 3">
    <name type="scientific">Musa troglodytarum</name>
    <name type="common">fe'i banana</name>
    <dbReference type="NCBI Taxonomy" id="320322"/>
    <lineage>
        <taxon>Eukaryota</taxon>
        <taxon>Viridiplantae</taxon>
        <taxon>Streptophyta</taxon>
        <taxon>Embryophyta</taxon>
        <taxon>Tracheophyta</taxon>
        <taxon>Spermatophyta</taxon>
        <taxon>Magnoliopsida</taxon>
        <taxon>Liliopsida</taxon>
        <taxon>Zingiberales</taxon>
        <taxon>Musaceae</taxon>
        <taxon>Musa</taxon>
    </lineage>
</organism>
<feature type="region of interest" description="Disordered" evidence="1">
    <location>
        <begin position="230"/>
        <end position="251"/>
    </location>
</feature>
<name>A0A9E7FJ48_9LILI</name>
<gene>
    <name evidence="2" type="ORF">MUK42_07918</name>
</gene>
<dbReference type="Proteomes" id="UP001055439">
    <property type="component" value="Chromosome 4"/>
</dbReference>
<dbReference type="EMBL" id="CP097506">
    <property type="protein sequence ID" value="URD95097.1"/>
    <property type="molecule type" value="Genomic_DNA"/>
</dbReference>
<sequence length="385" mass="42031">MGPAGTSFVSPKSTPVHIWVRRIVRVAHAELIHRPLFMEAHVAWLLRSSSYSPSSSSLIPIRSPFRIQSGQHDCHTSSSNNRSTYADARCSFLHAGLLDGGLAGVPRTRSPTLVLQHVEQEVVPRVDGPRQAPVHAVVVHRHVLVRSVAVPAGVPVRPQQHRIRGVQQPEPDALLPRLPLCLPELLHLRHVHLEVDAVQSRLVAAERLPPNAVPPLVPLAVLEVRRRVRPQEHRPPESFEAVEDPERHPEHPPVAVVHGQVGDVRGQAVVAADELAALVEHGRPEKPVPGRHDHVVELRHLGGPVGVGLVQVQVEQAGERGALVVGFVGPYQERRPEAGDGEVVGGEVIPSELLVLGEGGIHHVRHLQWSRASEVTSQSMQVTRC</sequence>
<evidence type="ECO:0000256" key="1">
    <source>
        <dbReference type="SAM" id="MobiDB-lite"/>
    </source>
</evidence>
<keyword evidence="3" id="KW-1185">Reference proteome</keyword>
<evidence type="ECO:0000313" key="2">
    <source>
        <dbReference type="EMBL" id="URD95097.1"/>
    </source>
</evidence>